<evidence type="ECO:0000259" key="3">
    <source>
        <dbReference type="PROSITE" id="PS50977"/>
    </source>
</evidence>
<dbReference type="Pfam" id="PF00440">
    <property type="entry name" value="TetR_N"/>
    <property type="match status" value="1"/>
</dbReference>
<sequence length="154" mass="17920">MINAMDARTRRTIRKLENAFIDILETKNIDDVSVSEICSNAHVNRTTFYRYYRNQYALLEMIEKELFASLYTTDDIISLLTAMRKRKKEWKRIIHLKGRGCVAENLSVIFSDRIKSRFTVSGICGSIAWWIESDMKESPEAFGRYLSDASGFEL</sequence>
<reference evidence="4" key="2">
    <citation type="journal article" date="2021" name="PeerJ">
        <title>Extensive microbial diversity within the chicken gut microbiome revealed by metagenomics and culture.</title>
        <authorList>
            <person name="Gilroy R."/>
            <person name="Ravi A."/>
            <person name="Getino M."/>
            <person name="Pursley I."/>
            <person name="Horton D.L."/>
            <person name="Alikhan N.F."/>
            <person name="Baker D."/>
            <person name="Gharbi K."/>
            <person name="Hall N."/>
            <person name="Watson M."/>
            <person name="Adriaenssens E.M."/>
            <person name="Foster-Nyarko E."/>
            <person name="Jarju S."/>
            <person name="Secka A."/>
            <person name="Antonio M."/>
            <person name="Oren A."/>
            <person name="Chaudhuri R.R."/>
            <person name="La Ragione R."/>
            <person name="Hildebrand F."/>
            <person name="Pallen M.J."/>
        </authorList>
    </citation>
    <scope>NUCLEOTIDE SEQUENCE</scope>
    <source>
        <strain evidence="4">14700</strain>
    </source>
</reference>
<dbReference type="PROSITE" id="PS50977">
    <property type="entry name" value="HTH_TETR_2"/>
    <property type="match status" value="1"/>
</dbReference>
<dbReference type="InterPro" id="IPR009057">
    <property type="entry name" value="Homeodomain-like_sf"/>
</dbReference>
<accession>A0A9D9I9V1</accession>
<proteinExistence type="predicted"/>
<name>A0A9D9I9V1_9SPIO</name>
<evidence type="ECO:0000313" key="4">
    <source>
        <dbReference type="EMBL" id="MBO8468306.1"/>
    </source>
</evidence>
<keyword evidence="1 2" id="KW-0238">DNA-binding</keyword>
<dbReference type="AlphaFoldDB" id="A0A9D9I9V1"/>
<comment type="caution">
    <text evidence="4">The sequence shown here is derived from an EMBL/GenBank/DDBJ whole genome shotgun (WGS) entry which is preliminary data.</text>
</comment>
<feature type="DNA-binding region" description="H-T-H motif" evidence="2">
    <location>
        <begin position="33"/>
        <end position="52"/>
    </location>
</feature>
<dbReference type="InterPro" id="IPR001647">
    <property type="entry name" value="HTH_TetR"/>
</dbReference>
<evidence type="ECO:0000256" key="1">
    <source>
        <dbReference type="ARBA" id="ARBA00023125"/>
    </source>
</evidence>
<dbReference type="Gene3D" id="1.10.357.10">
    <property type="entry name" value="Tetracycline Repressor, domain 2"/>
    <property type="match status" value="1"/>
</dbReference>
<dbReference type="PANTHER" id="PTHR43479">
    <property type="entry name" value="ACREF/ENVCD OPERON REPRESSOR-RELATED"/>
    <property type="match status" value="1"/>
</dbReference>
<organism evidence="4 5">
    <name type="scientific">Candidatus Ornithospirochaeta stercoravium</name>
    <dbReference type="NCBI Taxonomy" id="2840897"/>
    <lineage>
        <taxon>Bacteria</taxon>
        <taxon>Pseudomonadati</taxon>
        <taxon>Spirochaetota</taxon>
        <taxon>Spirochaetia</taxon>
        <taxon>Spirochaetales</taxon>
        <taxon>Spirochaetaceae</taxon>
        <taxon>Spirochaetaceae incertae sedis</taxon>
        <taxon>Candidatus Ornithospirochaeta</taxon>
    </lineage>
</organism>
<evidence type="ECO:0000256" key="2">
    <source>
        <dbReference type="PROSITE-ProRule" id="PRU00335"/>
    </source>
</evidence>
<dbReference type="SUPFAM" id="SSF46689">
    <property type="entry name" value="Homeodomain-like"/>
    <property type="match status" value="1"/>
</dbReference>
<dbReference type="Proteomes" id="UP000810292">
    <property type="component" value="Unassembled WGS sequence"/>
</dbReference>
<dbReference type="GO" id="GO:0003677">
    <property type="term" value="F:DNA binding"/>
    <property type="evidence" value="ECO:0007669"/>
    <property type="project" value="UniProtKB-UniRule"/>
</dbReference>
<gene>
    <name evidence="4" type="ORF">IAA72_00790</name>
</gene>
<evidence type="ECO:0000313" key="5">
    <source>
        <dbReference type="Proteomes" id="UP000810292"/>
    </source>
</evidence>
<dbReference type="PANTHER" id="PTHR43479:SF7">
    <property type="entry name" value="TETR-FAMILY TRANSCRIPTIONAL REGULATOR"/>
    <property type="match status" value="1"/>
</dbReference>
<dbReference type="InterPro" id="IPR050624">
    <property type="entry name" value="HTH-type_Tx_Regulator"/>
</dbReference>
<protein>
    <submittedName>
        <fullName evidence="4">TetR family transcriptional regulator</fullName>
    </submittedName>
</protein>
<dbReference type="EMBL" id="JADIMF010000012">
    <property type="protein sequence ID" value="MBO8468306.1"/>
    <property type="molecule type" value="Genomic_DNA"/>
</dbReference>
<reference evidence="4" key="1">
    <citation type="submission" date="2020-10" db="EMBL/GenBank/DDBJ databases">
        <authorList>
            <person name="Gilroy R."/>
        </authorList>
    </citation>
    <scope>NUCLEOTIDE SEQUENCE</scope>
    <source>
        <strain evidence="4">14700</strain>
    </source>
</reference>
<feature type="domain" description="HTH tetR-type" evidence="3">
    <location>
        <begin position="10"/>
        <end position="70"/>
    </location>
</feature>